<dbReference type="EMBL" id="PDVP01000019">
    <property type="protein sequence ID" value="PHP65060.1"/>
    <property type="molecule type" value="Genomic_DNA"/>
</dbReference>
<name>A0A2G1QHW9_9HYPH</name>
<dbReference type="OrthoDB" id="7855510at2"/>
<dbReference type="AlphaFoldDB" id="A0A2G1QHW9"/>
<evidence type="ECO:0000313" key="2">
    <source>
        <dbReference type="EMBL" id="PHP65060.1"/>
    </source>
</evidence>
<comment type="caution">
    <text evidence="2">The sequence shown here is derived from an EMBL/GenBank/DDBJ whole genome shotgun (WGS) entry which is preliminary data.</text>
</comment>
<feature type="transmembrane region" description="Helical" evidence="1">
    <location>
        <begin position="77"/>
        <end position="94"/>
    </location>
</feature>
<evidence type="ECO:0000256" key="1">
    <source>
        <dbReference type="SAM" id="Phobius"/>
    </source>
</evidence>
<feature type="transmembrane region" description="Helical" evidence="1">
    <location>
        <begin position="47"/>
        <end position="65"/>
    </location>
</feature>
<keyword evidence="1" id="KW-0472">Membrane</keyword>
<dbReference type="Pfam" id="PF05437">
    <property type="entry name" value="AzlD"/>
    <property type="match status" value="1"/>
</dbReference>
<keyword evidence="1" id="KW-0812">Transmembrane</keyword>
<protein>
    <submittedName>
        <fullName evidence="2">Branched-chain amino acid transport</fullName>
    </submittedName>
</protein>
<proteinExistence type="predicted"/>
<gene>
    <name evidence="2" type="ORF">CSC94_21280</name>
</gene>
<keyword evidence="3" id="KW-1185">Reference proteome</keyword>
<sequence>MTVLHGDVAWWWPYVFIVLAGWLPTDVWRWAGVALGGRLDETSRWMVLVRCVATALVAAVIGNLVVYPQGPLGDLPVALRIGALAAGFAAYLLAGKRMIAGILTAEAALFAGVLLSGA</sequence>
<feature type="transmembrane region" description="Helical" evidence="1">
    <location>
        <begin position="12"/>
        <end position="35"/>
    </location>
</feature>
<evidence type="ECO:0000313" key="3">
    <source>
        <dbReference type="Proteomes" id="UP000221168"/>
    </source>
</evidence>
<dbReference type="InterPro" id="IPR008407">
    <property type="entry name" value="Brnchd-chn_aa_trnsp_AzlD"/>
</dbReference>
<dbReference type="Proteomes" id="UP000221168">
    <property type="component" value="Unassembled WGS sequence"/>
</dbReference>
<accession>A0A2G1QHW9</accession>
<reference evidence="2 3" key="1">
    <citation type="submission" date="2017-10" db="EMBL/GenBank/DDBJ databases">
        <title>Sedimentibacterium mangrovi gen. nov., sp. nov., a novel member of family Phyllobacteriacea isolated from mangrove sediment.</title>
        <authorList>
            <person name="Liao H."/>
            <person name="Tian Y."/>
        </authorList>
    </citation>
    <scope>NUCLEOTIDE SEQUENCE [LARGE SCALE GENOMIC DNA]</scope>
    <source>
        <strain evidence="2 3">X9-2-2</strain>
    </source>
</reference>
<organism evidence="2 3">
    <name type="scientific">Zhengella mangrovi</name>
    <dbReference type="NCBI Taxonomy" id="1982044"/>
    <lineage>
        <taxon>Bacteria</taxon>
        <taxon>Pseudomonadati</taxon>
        <taxon>Pseudomonadota</taxon>
        <taxon>Alphaproteobacteria</taxon>
        <taxon>Hyphomicrobiales</taxon>
        <taxon>Notoacmeibacteraceae</taxon>
        <taxon>Zhengella</taxon>
    </lineage>
</organism>
<keyword evidence="1" id="KW-1133">Transmembrane helix</keyword>
<dbReference type="RefSeq" id="WP_099308398.1">
    <property type="nucleotide sequence ID" value="NZ_PDVP01000019.1"/>
</dbReference>